<keyword evidence="2" id="KW-1185">Reference proteome</keyword>
<comment type="caution">
    <text evidence="1">The sequence shown here is derived from an EMBL/GenBank/DDBJ whole genome shotgun (WGS) entry which is preliminary data.</text>
</comment>
<sequence length="77" mass="8905">MIIFTLTFCLVCLHVLYTDGTGFIGLFFVFIGRFEKNIDLFRRFIGLIVKSTYRVGSSLCKRAINYTNRLHTHAKVP</sequence>
<dbReference type="Proteomes" id="UP000018296">
    <property type="component" value="Unassembled WGS sequence"/>
</dbReference>
<gene>
    <name evidence="1" type="ORF">P343_14630</name>
</gene>
<accession>V6IUT3</accession>
<name>V6IUT3_9BACL</name>
<dbReference type="EMBL" id="AWTC01000016">
    <property type="protein sequence ID" value="EST10928.1"/>
    <property type="molecule type" value="Genomic_DNA"/>
</dbReference>
<evidence type="ECO:0000313" key="2">
    <source>
        <dbReference type="Proteomes" id="UP000018296"/>
    </source>
</evidence>
<protein>
    <submittedName>
        <fullName evidence="1">Uncharacterized protein</fullName>
    </submittedName>
</protein>
<dbReference type="AlphaFoldDB" id="V6IUT3"/>
<organism evidence="1 2">
    <name type="scientific">Sporolactobacillus laevolacticus DSM 442</name>
    <dbReference type="NCBI Taxonomy" id="1395513"/>
    <lineage>
        <taxon>Bacteria</taxon>
        <taxon>Bacillati</taxon>
        <taxon>Bacillota</taxon>
        <taxon>Bacilli</taxon>
        <taxon>Bacillales</taxon>
        <taxon>Sporolactobacillaceae</taxon>
        <taxon>Sporolactobacillus</taxon>
    </lineage>
</organism>
<proteinExistence type="predicted"/>
<evidence type="ECO:0000313" key="1">
    <source>
        <dbReference type="EMBL" id="EST10928.1"/>
    </source>
</evidence>
<reference evidence="1 2" key="1">
    <citation type="journal article" date="2013" name="Genome Announc.">
        <title>Genome Sequence of Sporolactobacillus laevolacticus DSM442, an Efficient Polymer-Grade D-Lactate Producer from Agricultural Waste Cottonseed as a Nitrogen Source.</title>
        <authorList>
            <person name="Wang H."/>
            <person name="Wang L."/>
            <person name="Ju J."/>
            <person name="Yu B."/>
            <person name="Ma Y."/>
        </authorList>
    </citation>
    <scope>NUCLEOTIDE SEQUENCE [LARGE SCALE GENOMIC DNA]</scope>
    <source>
        <strain evidence="1 2">DSM 442</strain>
    </source>
</reference>